<feature type="non-terminal residue" evidence="2">
    <location>
        <position position="59"/>
    </location>
</feature>
<dbReference type="InterPro" id="IPR036869">
    <property type="entry name" value="J_dom_sf"/>
</dbReference>
<evidence type="ECO:0000259" key="1">
    <source>
        <dbReference type="PROSITE" id="PS50076"/>
    </source>
</evidence>
<dbReference type="SUPFAM" id="SSF46565">
    <property type="entry name" value="Chaperone J-domain"/>
    <property type="match status" value="1"/>
</dbReference>
<dbReference type="PROSITE" id="PS50076">
    <property type="entry name" value="DNAJ_2"/>
    <property type="match status" value="1"/>
</dbReference>
<dbReference type="Proteomes" id="UP000034045">
    <property type="component" value="Unassembled WGS sequence"/>
</dbReference>
<evidence type="ECO:0000313" key="2">
    <source>
        <dbReference type="EMBL" id="KKP50574.1"/>
    </source>
</evidence>
<dbReference type="GO" id="GO:0051082">
    <property type="term" value="F:unfolded protein binding"/>
    <property type="evidence" value="ECO:0007669"/>
    <property type="project" value="TreeGrafter"/>
</dbReference>
<comment type="caution">
    <text evidence="2">The sequence shown here is derived from an EMBL/GenBank/DDBJ whole genome shotgun (WGS) entry which is preliminary data.</text>
</comment>
<dbReference type="PRINTS" id="PR00625">
    <property type="entry name" value="JDOMAIN"/>
</dbReference>
<dbReference type="SMART" id="SM00271">
    <property type="entry name" value="DnaJ"/>
    <property type="match status" value="1"/>
</dbReference>
<reference evidence="2 3" key="1">
    <citation type="journal article" date="2015" name="Nature">
        <title>rRNA introns, odd ribosomes, and small enigmatic genomes across a large radiation of phyla.</title>
        <authorList>
            <person name="Brown C.T."/>
            <person name="Hug L.A."/>
            <person name="Thomas B.C."/>
            <person name="Sharon I."/>
            <person name="Castelle C.J."/>
            <person name="Singh A."/>
            <person name="Wilkins M.J."/>
            <person name="Williams K.H."/>
            <person name="Banfield J.F."/>
        </authorList>
    </citation>
    <scope>NUCLEOTIDE SEQUENCE [LARGE SCALE GENOMIC DNA]</scope>
</reference>
<organism evidence="2 3">
    <name type="scientific">Candidatus Roizmanbacteria bacterium GW2011_GWA2_33_33</name>
    <dbReference type="NCBI Taxonomy" id="1618476"/>
    <lineage>
        <taxon>Bacteria</taxon>
        <taxon>Candidatus Roizmaniibacteriota</taxon>
    </lineage>
</organism>
<dbReference type="InterPro" id="IPR001623">
    <property type="entry name" value="DnaJ_domain"/>
</dbReference>
<accession>A0A0G0A1Q9</accession>
<dbReference type="PANTHER" id="PTHR43948:SF10">
    <property type="entry name" value="MRJ, ISOFORM E"/>
    <property type="match status" value="1"/>
</dbReference>
<dbReference type="GO" id="GO:0044183">
    <property type="term" value="F:protein folding chaperone"/>
    <property type="evidence" value="ECO:0007669"/>
    <property type="project" value="TreeGrafter"/>
</dbReference>
<feature type="domain" description="J" evidence="1">
    <location>
        <begin position="2"/>
        <end position="59"/>
    </location>
</feature>
<proteinExistence type="predicted"/>
<name>A0A0G0A1Q9_9BACT</name>
<dbReference type="GO" id="GO:0005737">
    <property type="term" value="C:cytoplasm"/>
    <property type="evidence" value="ECO:0007669"/>
    <property type="project" value="TreeGrafter"/>
</dbReference>
<dbReference type="Pfam" id="PF00226">
    <property type="entry name" value="DnaJ"/>
    <property type="match status" value="1"/>
</dbReference>
<dbReference type="Gene3D" id="1.10.287.110">
    <property type="entry name" value="DnaJ domain"/>
    <property type="match status" value="1"/>
</dbReference>
<sequence length="59" mass="6771">MDYYETLGVSKGASDAEIKTAYRRQALKWHPDRNKTTEASGKFKDVTKAYEVLSDSKKR</sequence>
<protein>
    <recommendedName>
        <fullName evidence="1">J domain-containing protein</fullName>
    </recommendedName>
</protein>
<dbReference type="AlphaFoldDB" id="A0A0G0A1Q9"/>
<evidence type="ECO:0000313" key="3">
    <source>
        <dbReference type="Proteomes" id="UP000034045"/>
    </source>
</evidence>
<dbReference type="EMBL" id="LBPD01000025">
    <property type="protein sequence ID" value="KKP50574.1"/>
    <property type="molecule type" value="Genomic_DNA"/>
</dbReference>
<dbReference type="PANTHER" id="PTHR43948">
    <property type="entry name" value="DNAJ HOMOLOG SUBFAMILY B"/>
    <property type="match status" value="1"/>
</dbReference>
<dbReference type="CDD" id="cd06257">
    <property type="entry name" value="DnaJ"/>
    <property type="match status" value="1"/>
</dbReference>
<dbReference type="GO" id="GO:0051087">
    <property type="term" value="F:protein-folding chaperone binding"/>
    <property type="evidence" value="ECO:0007669"/>
    <property type="project" value="TreeGrafter"/>
</dbReference>
<gene>
    <name evidence="2" type="ORF">UR42_C0025G0001</name>
</gene>